<dbReference type="PROSITE" id="PS50853">
    <property type="entry name" value="FN3"/>
    <property type="match status" value="1"/>
</dbReference>
<proteinExistence type="predicted"/>
<evidence type="ECO:0000313" key="12">
    <source>
        <dbReference type="EMBL" id="JAI62428.1"/>
    </source>
</evidence>
<evidence type="ECO:0000256" key="4">
    <source>
        <dbReference type="ARBA" id="ARBA00022989"/>
    </source>
</evidence>
<keyword evidence="4 7" id="KW-1133">Transmembrane helix</keyword>
<keyword evidence="2 7" id="KW-0812">Transmembrane</keyword>
<feature type="domain" description="Fibronectin type-III" evidence="10">
    <location>
        <begin position="122"/>
        <end position="221"/>
    </location>
</feature>
<dbReference type="InterPro" id="IPR057598">
    <property type="entry name" value="Fn3_PTPRU"/>
</dbReference>
<dbReference type="InterPro" id="IPR013783">
    <property type="entry name" value="Ig-like_fold"/>
</dbReference>
<evidence type="ECO:0000256" key="3">
    <source>
        <dbReference type="ARBA" id="ARBA00022729"/>
    </source>
</evidence>
<dbReference type="EMBL" id="GDRN01079279">
    <property type="protein sequence ID" value="JAI62428.1"/>
    <property type="molecule type" value="Transcribed_RNA"/>
</dbReference>
<comment type="subcellular location">
    <subcellularLocation>
        <location evidence="1">Membrane</location>
        <topology evidence="1">Single-pass type I membrane protein</topology>
    </subcellularLocation>
</comment>
<feature type="signal peptide" evidence="8">
    <location>
        <begin position="1"/>
        <end position="24"/>
    </location>
</feature>
<feature type="chain" id="PRO_5006070316" description="Tyrosine-protein kinase Wsck" evidence="8">
    <location>
        <begin position="25"/>
        <end position="770"/>
    </location>
</feature>
<dbReference type="InterPro" id="IPR000719">
    <property type="entry name" value="Prot_kinase_dom"/>
</dbReference>
<feature type="domain" description="WSC" evidence="11">
    <location>
        <begin position="26"/>
        <end position="116"/>
    </location>
</feature>
<dbReference type="PROSITE" id="PS51212">
    <property type="entry name" value="WSC"/>
    <property type="match status" value="1"/>
</dbReference>
<evidence type="ECO:0000259" key="10">
    <source>
        <dbReference type="PROSITE" id="PS50853"/>
    </source>
</evidence>
<dbReference type="SUPFAM" id="SSF56112">
    <property type="entry name" value="Protein kinase-like (PK-like)"/>
    <property type="match status" value="1"/>
</dbReference>
<dbReference type="Gene3D" id="2.60.40.10">
    <property type="entry name" value="Immunoglobulins"/>
    <property type="match status" value="1"/>
</dbReference>
<protein>
    <recommendedName>
        <fullName evidence="13">Tyrosine-protein kinase Wsck</fullName>
    </recommendedName>
</protein>
<dbReference type="GO" id="GO:0043235">
    <property type="term" value="C:receptor complex"/>
    <property type="evidence" value="ECO:0007669"/>
    <property type="project" value="TreeGrafter"/>
</dbReference>
<dbReference type="InterPro" id="IPR036116">
    <property type="entry name" value="FN3_sf"/>
</dbReference>
<evidence type="ECO:0000256" key="1">
    <source>
        <dbReference type="ARBA" id="ARBA00004479"/>
    </source>
</evidence>
<dbReference type="SMART" id="SM00321">
    <property type="entry name" value="WSC"/>
    <property type="match status" value="1"/>
</dbReference>
<dbReference type="PROSITE" id="PS50011">
    <property type="entry name" value="PROTEIN_KINASE_DOM"/>
    <property type="match status" value="1"/>
</dbReference>
<evidence type="ECO:0000259" key="9">
    <source>
        <dbReference type="PROSITE" id="PS50011"/>
    </source>
</evidence>
<dbReference type="Pfam" id="PF00041">
    <property type="entry name" value="fn3"/>
    <property type="match status" value="1"/>
</dbReference>
<reference evidence="12" key="1">
    <citation type="submission" date="2015-09" db="EMBL/GenBank/DDBJ databases">
        <title>Scylla olivacea transcriptome.</title>
        <authorList>
            <person name="Ikhwanuddin M."/>
        </authorList>
    </citation>
    <scope>NUCLEOTIDE SEQUENCE</scope>
</reference>
<accession>A0A0P4W6J2</accession>
<dbReference type="Pfam" id="PF01822">
    <property type="entry name" value="WSC"/>
    <property type="match status" value="1"/>
</dbReference>
<dbReference type="SUPFAM" id="SSF49265">
    <property type="entry name" value="Fibronectin type III"/>
    <property type="match status" value="1"/>
</dbReference>
<dbReference type="InterPro" id="IPR050122">
    <property type="entry name" value="RTK"/>
</dbReference>
<organism evidence="12">
    <name type="scientific">Scylla olivacea</name>
    <name type="common">Orange mud crab</name>
    <name type="synonym">Cancer olivacea</name>
    <dbReference type="NCBI Taxonomy" id="85551"/>
    <lineage>
        <taxon>Eukaryota</taxon>
        <taxon>Metazoa</taxon>
        <taxon>Ecdysozoa</taxon>
        <taxon>Arthropoda</taxon>
        <taxon>Crustacea</taxon>
        <taxon>Multicrustacea</taxon>
        <taxon>Malacostraca</taxon>
        <taxon>Eumalacostraca</taxon>
        <taxon>Eucarida</taxon>
        <taxon>Decapoda</taxon>
        <taxon>Pleocyemata</taxon>
        <taxon>Brachyura</taxon>
        <taxon>Eubrachyura</taxon>
        <taxon>Portunoidea</taxon>
        <taxon>Portunidae</taxon>
        <taxon>Portuninae</taxon>
        <taxon>Scylla</taxon>
    </lineage>
</organism>
<keyword evidence="3 8" id="KW-0732">Signal</keyword>
<sequence>MGGIKREWLVLGKVLVCLSLGVLAQDMMSVGCYKEDTEGLDFTYHSKNASSGTSVTACVAECKSAYKTYAALLNGTHCLCGNILSISGSDGCDLHCSAESSHLCGGEGAMSVYEAGHDILSPPRTLTQVDSDPSTLHITWEAPAKGLSEILEYFVTIEPLFSYSNRDLLVTRSWTYSAHTHSASLRNVHPGTKYRVEVRAASPEGKGYPISREMWTKVGKPETPATPQVISRTATTMTVQLEPVIATNGPITAYQVVVKDETVSAELQPKLLGDFSTANSKKLPFYIAAQLPKENFETIFEVGDGKHYGRYYNAPLREGVDYHVILGVVSTLNETKTAYSTHGHEQHENSVVHDFSGLKKSPAIIQLEQNKKVIMGLSIAIGIFGFLLIASIVVYIAMRIIVNKNRRSSENQELAIHAQQPNQDLDNGYSVAAHYVEEEKPPADHYRQLKEKVWIIPHQGLNVVGDIGAGKFGDVRKGVVINKGNQRNVLVQRIEDDSLGGNRKTLMLREFDAHVRIGSHPHVVGLVGLMEEFSVISVAFEYETSTLKTQLVESRAVQHYPVYAEKNRRFSTLLETQELLEKSPVSASQAIELLVGIAQGMAHLAALGATHGQLCARNVVMVDGTRPKITGFGLIHYHNDLYVPDYRRWHSVETLHSKVSTPKSDMWSFGCLMWEVTTLGGTPYSDVRTEEVGGRVMRGLRLPQPQYVGDELYQLMLNCWQHDLDERPSFPEVEASLRQLAEDDITPHLLFSLYPSFQYEPYSPHLEFMD</sequence>
<evidence type="ECO:0000256" key="5">
    <source>
        <dbReference type="ARBA" id="ARBA00023136"/>
    </source>
</evidence>
<dbReference type="CDD" id="cd00063">
    <property type="entry name" value="FN3"/>
    <property type="match status" value="2"/>
</dbReference>
<dbReference type="InterPro" id="IPR003961">
    <property type="entry name" value="FN3_dom"/>
</dbReference>
<feature type="transmembrane region" description="Helical" evidence="7">
    <location>
        <begin position="373"/>
        <end position="398"/>
    </location>
</feature>
<dbReference type="InterPro" id="IPR002889">
    <property type="entry name" value="WSC_carb-bd"/>
</dbReference>
<dbReference type="GO" id="GO:0005524">
    <property type="term" value="F:ATP binding"/>
    <property type="evidence" value="ECO:0007669"/>
    <property type="project" value="InterPro"/>
</dbReference>
<dbReference type="PANTHER" id="PTHR24416">
    <property type="entry name" value="TYROSINE-PROTEIN KINASE RECEPTOR"/>
    <property type="match status" value="1"/>
</dbReference>
<dbReference type="Gene3D" id="3.30.200.20">
    <property type="entry name" value="Phosphorylase Kinase, domain 1"/>
    <property type="match status" value="1"/>
</dbReference>
<dbReference type="Pfam" id="PF23144">
    <property type="entry name" value="Fn3_PTPRU"/>
    <property type="match status" value="1"/>
</dbReference>
<dbReference type="PANTHER" id="PTHR24416:SF622">
    <property type="entry name" value="PROTEIN KINASE DOMAIN-CONTAINING PROTEIN"/>
    <property type="match status" value="1"/>
</dbReference>
<evidence type="ECO:0000259" key="11">
    <source>
        <dbReference type="PROSITE" id="PS51212"/>
    </source>
</evidence>
<name>A0A0P4W6J2_SCYOL</name>
<evidence type="ECO:0000256" key="7">
    <source>
        <dbReference type="SAM" id="Phobius"/>
    </source>
</evidence>
<keyword evidence="5 7" id="KW-0472">Membrane</keyword>
<evidence type="ECO:0000256" key="8">
    <source>
        <dbReference type="SAM" id="SignalP"/>
    </source>
</evidence>
<feature type="domain" description="Protein kinase" evidence="9">
    <location>
        <begin position="461"/>
        <end position="751"/>
    </location>
</feature>
<dbReference type="InterPro" id="IPR001245">
    <property type="entry name" value="Ser-Thr/Tyr_kinase_cat_dom"/>
</dbReference>
<dbReference type="Gene3D" id="1.10.510.10">
    <property type="entry name" value="Transferase(Phosphotransferase) domain 1"/>
    <property type="match status" value="1"/>
</dbReference>
<dbReference type="SMART" id="SM00060">
    <property type="entry name" value="FN3"/>
    <property type="match status" value="2"/>
</dbReference>
<keyword evidence="6" id="KW-0325">Glycoprotein</keyword>
<dbReference type="GO" id="GO:0007169">
    <property type="term" value="P:cell surface receptor protein tyrosine kinase signaling pathway"/>
    <property type="evidence" value="ECO:0007669"/>
    <property type="project" value="TreeGrafter"/>
</dbReference>
<evidence type="ECO:0008006" key="13">
    <source>
        <dbReference type="Google" id="ProtNLM"/>
    </source>
</evidence>
<evidence type="ECO:0000256" key="6">
    <source>
        <dbReference type="ARBA" id="ARBA00023180"/>
    </source>
</evidence>
<dbReference type="PRINTS" id="PR00109">
    <property type="entry name" value="TYRKINASE"/>
</dbReference>
<dbReference type="InterPro" id="IPR011009">
    <property type="entry name" value="Kinase-like_dom_sf"/>
</dbReference>
<dbReference type="GO" id="GO:0005886">
    <property type="term" value="C:plasma membrane"/>
    <property type="evidence" value="ECO:0007669"/>
    <property type="project" value="TreeGrafter"/>
</dbReference>
<dbReference type="GO" id="GO:0004714">
    <property type="term" value="F:transmembrane receptor protein tyrosine kinase activity"/>
    <property type="evidence" value="ECO:0007669"/>
    <property type="project" value="UniProtKB-ARBA"/>
</dbReference>
<evidence type="ECO:0000256" key="2">
    <source>
        <dbReference type="ARBA" id="ARBA00022692"/>
    </source>
</evidence>
<dbReference type="Pfam" id="PF07714">
    <property type="entry name" value="PK_Tyr_Ser-Thr"/>
    <property type="match status" value="1"/>
</dbReference>
<dbReference type="AlphaFoldDB" id="A0A0P4W6J2"/>